<dbReference type="EMBL" id="FO082053">
    <property type="protein sequence ID" value="CCE80041.1"/>
    <property type="molecule type" value="Genomic_DNA"/>
</dbReference>
<dbReference type="OrthoDB" id="289314at2759"/>
<evidence type="ECO:0000256" key="4">
    <source>
        <dbReference type="ARBA" id="ARBA00022753"/>
    </source>
</evidence>
<reference evidence="12" key="2">
    <citation type="journal article" date="2012" name="G3 (Bethesda)">
        <title>Pichia sorbitophila, an interspecies yeast hybrid reveals early steps of genome resolution following polyploidization.</title>
        <authorList>
            <person name="Leh Louis V."/>
            <person name="Despons L."/>
            <person name="Friedrich A."/>
            <person name="Martin T."/>
            <person name="Durrens P."/>
            <person name="Casaregola S."/>
            <person name="Neuveglise C."/>
            <person name="Fairhead C."/>
            <person name="Marck C."/>
            <person name="Cruz J.A."/>
            <person name="Straub M.L."/>
            <person name="Kugler V."/>
            <person name="Sacerdot C."/>
            <person name="Uzunov Z."/>
            <person name="Thierry A."/>
            <person name="Weiss S."/>
            <person name="Bleykasten C."/>
            <person name="De Montigny J."/>
            <person name="Jacques N."/>
            <person name="Jung P."/>
            <person name="Lemaire M."/>
            <person name="Mallet S."/>
            <person name="Morel G."/>
            <person name="Richard G.F."/>
            <person name="Sarkar A."/>
            <person name="Savel G."/>
            <person name="Schacherer J."/>
            <person name="Seret M.L."/>
            <person name="Talla E."/>
            <person name="Samson G."/>
            <person name="Jubin C."/>
            <person name="Poulain J."/>
            <person name="Vacherie B."/>
            <person name="Barbe V."/>
            <person name="Pelletier E."/>
            <person name="Sherman D.J."/>
            <person name="Westhof E."/>
            <person name="Weissenbach J."/>
            <person name="Baret P.V."/>
            <person name="Wincker P."/>
            <person name="Gaillardin C."/>
            <person name="Dujon B."/>
            <person name="Souciet J.L."/>
        </authorList>
    </citation>
    <scope>NUCLEOTIDE SEQUENCE [LARGE SCALE GENOMIC DNA]</scope>
    <source>
        <strain evidence="12">ATCC MYA-4447 / BCRC 22081 / CBS 7064 / NBRC 10061 / NRRL Y-12695</strain>
    </source>
</reference>
<evidence type="ECO:0000256" key="5">
    <source>
        <dbReference type="ARBA" id="ARBA00022927"/>
    </source>
</evidence>
<keyword evidence="6" id="KW-0446">Lipid-binding</keyword>
<evidence type="ECO:0000256" key="1">
    <source>
        <dbReference type="ARBA" id="ARBA00004481"/>
    </source>
</evidence>
<evidence type="ECO:0000256" key="3">
    <source>
        <dbReference type="ARBA" id="ARBA00022448"/>
    </source>
</evidence>
<protein>
    <submittedName>
        <fullName evidence="11">Piso0_003138 protein</fullName>
    </submittedName>
</protein>
<feature type="region of interest" description="Disordered" evidence="8">
    <location>
        <begin position="326"/>
        <end position="358"/>
    </location>
</feature>
<dbReference type="InterPro" id="IPR051079">
    <property type="entry name" value="Sorting_Nexin_Autophagy"/>
</dbReference>
<dbReference type="Proteomes" id="UP000005222">
    <property type="component" value="Chromosome H"/>
</dbReference>
<dbReference type="PANTHER" id="PTHR46979">
    <property type="entry name" value="SORTING NEXIN-41"/>
    <property type="match status" value="1"/>
</dbReference>
<feature type="domain" description="PX" evidence="9">
    <location>
        <begin position="107"/>
        <end position="270"/>
    </location>
</feature>
<keyword evidence="12" id="KW-1185">Reference proteome</keyword>
<dbReference type="GO" id="GO:0035091">
    <property type="term" value="F:phosphatidylinositol binding"/>
    <property type="evidence" value="ECO:0007669"/>
    <property type="project" value="InterPro"/>
</dbReference>
<dbReference type="PANTHER" id="PTHR46979:SF2">
    <property type="entry name" value="SORTING NEXIN-41"/>
    <property type="match status" value="1"/>
</dbReference>
<reference evidence="11" key="1">
    <citation type="submission" date="2011-10" db="EMBL/GenBank/DDBJ databases">
        <authorList>
            <person name="Genoscope - CEA"/>
        </authorList>
    </citation>
    <scope>NUCLEOTIDE SEQUENCE</scope>
</reference>
<keyword evidence="7" id="KW-0472">Membrane</keyword>
<proteinExistence type="inferred from homology"/>
<evidence type="ECO:0000313" key="12">
    <source>
        <dbReference type="Proteomes" id="UP000005222"/>
    </source>
</evidence>
<dbReference type="AlphaFoldDB" id="G8YHA4"/>
<evidence type="ECO:0000256" key="2">
    <source>
        <dbReference type="ARBA" id="ARBA00010883"/>
    </source>
</evidence>
<dbReference type="FunCoup" id="G8YHA4">
    <property type="interactions" value="211"/>
</dbReference>
<dbReference type="Pfam" id="PF00787">
    <property type="entry name" value="PX"/>
    <property type="match status" value="1"/>
</dbReference>
<feature type="region of interest" description="Disordered" evidence="8">
    <location>
        <begin position="1"/>
        <end position="62"/>
    </location>
</feature>
<sequence length="673" mass="76664">MSDKNENNMDQGIADFEEEDNNPFPHIKGLASLMSEHRLYDSDDKEGTSGGEKAKQMDDDPSVLLYKSNKQSNENKDILSGDTFKSIQINYESRVTRLLRPNSKISINIIKAGSSNEGMINSSKTYIVYTIQLLNNDDPGDEIQTRRRYSDFESLREILTKIYPLIIIPPIPPKNYSKFSVFSGIVGTNTTSNSSMNSPESNNLSGDYDGGPTSISNKYSYINSTHLNKSKLIEHRKRLLSNFLNNCLSIPQIRNLEFFAKFLDPNANWSDETALISNQLPKSIYHSNPENGLKTDPLYDNLPNPSNSHALNISFLKSLQENRRKLSIKGRKSKTGTTEEEPVNEASDSVKSSGSKDIIDPTRSDMIIDTSYLDSTNEKIMINFMGLANDYTELGTIFNSFSLVLSDSPIIRTAKAKGVDDYDSKLNIIFDKIGQVFDRSYVATNALIAELETKFSEPLGEAVQFTNILEFIQKFQRRKVKQQELVETELEDKKHELHDLTRAEAESSRIDDVLHSRVISKDSNFDFSDAASNDNYANENNNASDANKQQDKGKSKKNNSKFSSKTKYLSSINSFKKITQYVSEIIDQNPEETRKTKIVNIRKRIEILEKCSTIMIQDLSYIADEIEKNFTLFHKKQIRDMYEILLRYNGFLVGWAKKNLDIWEEVKEELERL</sequence>
<dbReference type="PROSITE" id="PS50195">
    <property type="entry name" value="PX"/>
    <property type="match status" value="1"/>
</dbReference>
<dbReference type="InParanoid" id="G8YHA4"/>
<evidence type="ECO:0000313" key="10">
    <source>
        <dbReference type="EMBL" id="CCE80041.1"/>
    </source>
</evidence>
<dbReference type="SMART" id="SM00312">
    <property type="entry name" value="PX"/>
    <property type="match status" value="1"/>
</dbReference>
<feature type="compositionally biased region" description="Basic and acidic residues" evidence="8">
    <location>
        <begin position="35"/>
        <end position="58"/>
    </location>
</feature>
<dbReference type="eggNOG" id="KOG2273">
    <property type="taxonomic scope" value="Eukaryota"/>
</dbReference>
<evidence type="ECO:0000256" key="8">
    <source>
        <dbReference type="SAM" id="MobiDB-lite"/>
    </source>
</evidence>
<gene>
    <name evidence="11" type="primary">Piso0_003138</name>
    <name evidence="10" type="ORF">GNLVRS01_PISO0G05726g</name>
    <name evidence="11" type="ORF">GNLVRS01_PISO0H05727g</name>
</gene>
<organism evidence="11 12">
    <name type="scientific">Pichia sorbitophila (strain ATCC MYA-4447 / BCRC 22081 / CBS 7064 / NBRC 10061 / NRRL Y-12695)</name>
    <name type="common">Hybrid yeast</name>
    <dbReference type="NCBI Taxonomy" id="559304"/>
    <lineage>
        <taxon>Eukaryota</taxon>
        <taxon>Fungi</taxon>
        <taxon>Dikarya</taxon>
        <taxon>Ascomycota</taxon>
        <taxon>Saccharomycotina</taxon>
        <taxon>Pichiomycetes</taxon>
        <taxon>Debaryomycetaceae</taxon>
        <taxon>Millerozyma</taxon>
    </lineage>
</organism>
<dbReference type="EMBL" id="FO082052">
    <property type="protein sequence ID" value="CCE80806.1"/>
    <property type="molecule type" value="Genomic_DNA"/>
</dbReference>
<dbReference type="SUPFAM" id="SSF64268">
    <property type="entry name" value="PX domain"/>
    <property type="match status" value="1"/>
</dbReference>
<evidence type="ECO:0000256" key="6">
    <source>
        <dbReference type="ARBA" id="ARBA00023121"/>
    </source>
</evidence>
<keyword evidence="4" id="KW-0967">Endosome</keyword>
<dbReference type="Gene3D" id="3.30.1520.10">
    <property type="entry name" value="Phox-like domain"/>
    <property type="match status" value="1"/>
</dbReference>
<feature type="region of interest" description="Disordered" evidence="8">
    <location>
        <begin position="530"/>
        <end position="564"/>
    </location>
</feature>
<keyword evidence="5" id="KW-0653">Protein transport</keyword>
<comment type="similarity">
    <text evidence="2">Belongs to the sorting nexin family.</text>
</comment>
<feature type="compositionally biased region" description="Low complexity" evidence="8">
    <location>
        <begin position="530"/>
        <end position="547"/>
    </location>
</feature>
<dbReference type="HOGENOM" id="CLU_014456_2_0_1"/>
<evidence type="ECO:0000313" key="11">
    <source>
        <dbReference type="EMBL" id="CCE80806.1"/>
    </source>
</evidence>
<dbReference type="InterPro" id="IPR001683">
    <property type="entry name" value="PX_dom"/>
</dbReference>
<name>G8YHA4_PICSO</name>
<dbReference type="Proteomes" id="UP000005222">
    <property type="component" value="Chromosome G"/>
</dbReference>
<accession>G8YHA4</accession>
<comment type="subcellular location">
    <subcellularLocation>
        <location evidence="1">Endosome membrane</location>
        <topology evidence="1">Peripheral membrane protein</topology>
    </subcellularLocation>
</comment>
<dbReference type="GO" id="GO:0010008">
    <property type="term" value="C:endosome membrane"/>
    <property type="evidence" value="ECO:0007669"/>
    <property type="project" value="UniProtKB-SubCell"/>
</dbReference>
<keyword evidence="3" id="KW-0813">Transport</keyword>
<dbReference type="InterPro" id="IPR036871">
    <property type="entry name" value="PX_dom_sf"/>
</dbReference>
<dbReference type="GO" id="GO:0015031">
    <property type="term" value="P:protein transport"/>
    <property type="evidence" value="ECO:0007669"/>
    <property type="project" value="UniProtKB-KW"/>
</dbReference>
<evidence type="ECO:0000259" key="9">
    <source>
        <dbReference type="PROSITE" id="PS50195"/>
    </source>
</evidence>
<dbReference type="STRING" id="559304.G8YHA4"/>
<feature type="compositionally biased region" description="Polar residues" evidence="8">
    <location>
        <begin position="346"/>
        <end position="355"/>
    </location>
</feature>
<evidence type="ECO:0000256" key="7">
    <source>
        <dbReference type="ARBA" id="ARBA00023136"/>
    </source>
</evidence>